<keyword evidence="1" id="KW-0472">Membrane</keyword>
<sequence length="228" mass="26072">MDRIKLLVCVLAVGIGCSLIGFPIALFSGDYALIGWSEKYDEIRTRINVNYLNFSNCNETGDITGLKNCKDVKFADEIDYKGECWRDRDEQERSIAAAKCDYVYDNKTTRVMIIGGSGENCASFRKRFVDCYGSIEEAGECIREFEAGFIPEKIYVKSGYCYRSMKLGFYDIYFACLMIFAGMVILGYVVYKIKLWRRNSKRSVDMMMRSMGEFNNLADTENDVPADL</sequence>
<feature type="transmembrane region" description="Helical" evidence="1">
    <location>
        <begin position="172"/>
        <end position="191"/>
    </location>
</feature>
<dbReference type="PROSITE" id="PS51257">
    <property type="entry name" value="PROKAR_LIPOPROTEIN"/>
    <property type="match status" value="1"/>
</dbReference>
<keyword evidence="1" id="KW-1133">Transmembrane helix</keyword>
<name>A0A3G5AEN7_9VIRU</name>
<accession>A0A3G5AEN7</accession>
<proteinExistence type="predicted"/>
<evidence type="ECO:0000313" key="2">
    <source>
        <dbReference type="EMBL" id="AYV84741.1"/>
    </source>
</evidence>
<organism evidence="2">
    <name type="scientific">Hyperionvirus sp</name>
    <dbReference type="NCBI Taxonomy" id="2487770"/>
    <lineage>
        <taxon>Viruses</taxon>
        <taxon>Varidnaviria</taxon>
        <taxon>Bamfordvirae</taxon>
        <taxon>Nucleocytoviricota</taxon>
        <taxon>Megaviricetes</taxon>
        <taxon>Imitervirales</taxon>
        <taxon>Mimiviridae</taxon>
        <taxon>Klosneuvirinae</taxon>
    </lineage>
</organism>
<evidence type="ECO:0000256" key="1">
    <source>
        <dbReference type="SAM" id="Phobius"/>
    </source>
</evidence>
<reference evidence="2" key="1">
    <citation type="submission" date="2018-10" db="EMBL/GenBank/DDBJ databases">
        <title>Hidden diversity of soil giant viruses.</title>
        <authorList>
            <person name="Schulz F."/>
            <person name="Alteio L."/>
            <person name="Goudeau D."/>
            <person name="Ryan E.M."/>
            <person name="Malmstrom R.R."/>
            <person name="Blanchard J."/>
            <person name="Woyke T."/>
        </authorList>
    </citation>
    <scope>NUCLEOTIDE SEQUENCE</scope>
    <source>
        <strain evidence="2">HYV1</strain>
    </source>
</reference>
<keyword evidence="1" id="KW-0812">Transmembrane</keyword>
<gene>
    <name evidence="2" type="ORF">Hyperionvirus36_18</name>
</gene>
<feature type="transmembrane region" description="Helical" evidence="1">
    <location>
        <begin position="7"/>
        <end position="27"/>
    </location>
</feature>
<dbReference type="EMBL" id="MK072418">
    <property type="protein sequence ID" value="AYV84741.1"/>
    <property type="molecule type" value="Genomic_DNA"/>
</dbReference>
<protein>
    <submittedName>
        <fullName evidence="2">Uncharacterized protein</fullName>
    </submittedName>
</protein>